<proteinExistence type="predicted"/>
<evidence type="ECO:0000256" key="2">
    <source>
        <dbReference type="ARBA" id="ARBA00011233"/>
    </source>
</evidence>
<keyword evidence="8" id="KW-0626">Porin</keyword>
<protein>
    <submittedName>
        <fullName evidence="12">Porin</fullName>
    </submittedName>
</protein>
<dbReference type="InterPro" id="IPR023614">
    <property type="entry name" value="Porin_dom_sf"/>
</dbReference>
<dbReference type="InterPro" id="IPR002299">
    <property type="entry name" value="Porin_Neis"/>
</dbReference>
<dbReference type="PRINTS" id="PR00182">
    <property type="entry name" value="ECOLNEIPORIN"/>
</dbReference>
<dbReference type="InterPro" id="IPR050298">
    <property type="entry name" value="Gram-neg_bact_OMP"/>
</dbReference>
<dbReference type="Gene3D" id="2.40.160.10">
    <property type="entry name" value="Porin"/>
    <property type="match status" value="1"/>
</dbReference>
<name>A0ABS7ST98_9BURK</name>
<evidence type="ECO:0000256" key="5">
    <source>
        <dbReference type="ARBA" id="ARBA00022692"/>
    </source>
</evidence>
<evidence type="ECO:0000256" key="8">
    <source>
        <dbReference type="ARBA" id="ARBA00023114"/>
    </source>
</evidence>
<evidence type="ECO:0000256" key="4">
    <source>
        <dbReference type="ARBA" id="ARBA00022452"/>
    </source>
</evidence>
<keyword evidence="10" id="KW-0998">Cell outer membrane</keyword>
<accession>A0ABS7ST98</accession>
<dbReference type="PRINTS" id="PR00184">
    <property type="entry name" value="NEISSPPORIN"/>
</dbReference>
<keyword evidence="5" id="KW-0812">Transmembrane</keyword>
<evidence type="ECO:0000256" key="10">
    <source>
        <dbReference type="ARBA" id="ARBA00023237"/>
    </source>
</evidence>
<organism evidence="12 13">
    <name type="scientific">Massilia soli</name>
    <dbReference type="NCBI Taxonomy" id="2792854"/>
    <lineage>
        <taxon>Bacteria</taxon>
        <taxon>Pseudomonadati</taxon>
        <taxon>Pseudomonadota</taxon>
        <taxon>Betaproteobacteria</taxon>
        <taxon>Burkholderiales</taxon>
        <taxon>Oxalobacteraceae</taxon>
        <taxon>Telluria group</taxon>
        <taxon>Massilia</taxon>
    </lineage>
</organism>
<dbReference type="CDD" id="cd00342">
    <property type="entry name" value="gram_neg_porins"/>
    <property type="match status" value="1"/>
</dbReference>
<keyword evidence="13" id="KW-1185">Reference proteome</keyword>
<evidence type="ECO:0000256" key="9">
    <source>
        <dbReference type="ARBA" id="ARBA00023136"/>
    </source>
</evidence>
<evidence type="ECO:0000313" key="13">
    <source>
        <dbReference type="Proteomes" id="UP000809349"/>
    </source>
</evidence>
<reference evidence="12 13" key="2">
    <citation type="submission" date="2021-08" db="EMBL/GenBank/DDBJ databases">
        <title>Massilia sp. R798.</title>
        <authorList>
            <person name="Baek J.H."/>
            <person name="Jung H.S."/>
            <person name="Kim K.R."/>
            <person name="Jeon C.O."/>
        </authorList>
    </citation>
    <scope>NUCLEOTIDE SEQUENCE [LARGE SCALE GENOMIC DNA]</scope>
    <source>
        <strain evidence="12 13">R798</strain>
    </source>
</reference>
<evidence type="ECO:0000256" key="6">
    <source>
        <dbReference type="ARBA" id="ARBA00022729"/>
    </source>
</evidence>
<keyword evidence="7" id="KW-0406">Ion transport</keyword>
<keyword evidence="4" id="KW-1134">Transmembrane beta strand</keyword>
<gene>
    <name evidence="12" type="ORF">I4X03_017990</name>
</gene>
<evidence type="ECO:0000256" key="1">
    <source>
        <dbReference type="ARBA" id="ARBA00004571"/>
    </source>
</evidence>
<dbReference type="SUPFAM" id="SSF56935">
    <property type="entry name" value="Porins"/>
    <property type="match status" value="1"/>
</dbReference>
<dbReference type="Pfam" id="PF13609">
    <property type="entry name" value="Porin_4"/>
    <property type="match status" value="1"/>
</dbReference>
<evidence type="ECO:0000256" key="7">
    <source>
        <dbReference type="ARBA" id="ARBA00023065"/>
    </source>
</evidence>
<dbReference type="EMBL" id="JAFBIL020000007">
    <property type="protein sequence ID" value="MBZ2209164.1"/>
    <property type="molecule type" value="Genomic_DNA"/>
</dbReference>
<keyword evidence="9" id="KW-0472">Membrane</keyword>
<dbReference type="InterPro" id="IPR033900">
    <property type="entry name" value="Gram_neg_porin_domain"/>
</dbReference>
<keyword evidence="6" id="KW-0732">Signal</keyword>
<reference evidence="12 13" key="1">
    <citation type="submission" date="2021-01" db="EMBL/GenBank/DDBJ databases">
        <authorList>
            <person name="Ruan W."/>
            <person name="Khan S.A."/>
            <person name="Jeon C.O."/>
        </authorList>
    </citation>
    <scope>NUCLEOTIDE SEQUENCE [LARGE SCALE GENOMIC DNA]</scope>
    <source>
        <strain evidence="12 13">R798</strain>
    </source>
</reference>
<comment type="subunit">
    <text evidence="2">Homotrimer.</text>
</comment>
<evidence type="ECO:0000259" key="11">
    <source>
        <dbReference type="Pfam" id="PF13609"/>
    </source>
</evidence>
<dbReference type="PANTHER" id="PTHR34501:SF9">
    <property type="entry name" value="MAJOR OUTER MEMBRANE PROTEIN P.IA"/>
    <property type="match status" value="1"/>
</dbReference>
<comment type="caution">
    <text evidence="12">The sequence shown here is derived from an EMBL/GenBank/DDBJ whole genome shotgun (WGS) entry which is preliminary data.</text>
</comment>
<feature type="domain" description="Porin" evidence="11">
    <location>
        <begin position="2"/>
        <end position="311"/>
    </location>
</feature>
<comment type="subcellular location">
    <subcellularLocation>
        <location evidence="1">Cell outer membrane</location>
        <topology evidence="1">Multi-pass membrane protein</topology>
    </subcellularLocation>
</comment>
<sequence>MSSQMASAQSSVQVYGIVDLGIEHLSGVANGAAEESQTRMTINNQQASRLGFRGTEDLGGGLKALFNLEAGFAPDTGVSLQGGRLFGRAATVGLSGDFGTVTIGRQRNAIFDLHLQFAPLGYTSYGAVAPDMAFFTQRADNSVKYAFKRGGFSSALLYSFGRDAVAGGGTQSEVAGNSKIGRQIGANAAYASGPFTVGLGYDKQNGTSAAIASETDTRTYAGAKYMLSATTLYAGFMRRKNELAALDATTDLSWVGLRHPIAGKLGIGAWLVKTDVKDTPNEATLIGASLYYDLSKRTQAYLNLARSSNDGASRQGVSSSVQTLPGGAMSGIVAGLAHTF</sequence>
<dbReference type="Proteomes" id="UP000809349">
    <property type="component" value="Unassembled WGS sequence"/>
</dbReference>
<dbReference type="InterPro" id="IPR001702">
    <property type="entry name" value="Porin_Gram-ve"/>
</dbReference>
<evidence type="ECO:0000256" key="3">
    <source>
        <dbReference type="ARBA" id="ARBA00022448"/>
    </source>
</evidence>
<dbReference type="PANTHER" id="PTHR34501">
    <property type="entry name" value="PROTEIN YDDL-RELATED"/>
    <property type="match status" value="1"/>
</dbReference>
<evidence type="ECO:0000313" key="12">
    <source>
        <dbReference type="EMBL" id="MBZ2209164.1"/>
    </source>
</evidence>
<keyword evidence="3" id="KW-0813">Transport</keyword>